<protein>
    <submittedName>
        <fullName evidence="1">Uncharacterized protein</fullName>
    </submittedName>
</protein>
<name>A0A4R8FM00_9GAMM</name>
<accession>A0A4R8FM00</accession>
<sequence>MVSVIVTITARVIMTSRLDTCLHLVNVVFGIRIGRPDISLYRGIVQNCALMFRLERDLSKDKQKPVH</sequence>
<evidence type="ECO:0000313" key="1">
    <source>
        <dbReference type="EMBL" id="TDX24785.1"/>
    </source>
</evidence>
<dbReference type="AlphaFoldDB" id="A0A4R8FM00"/>
<dbReference type="Proteomes" id="UP000294489">
    <property type="component" value="Unassembled WGS sequence"/>
</dbReference>
<organism evidence="1 2">
    <name type="scientific">Modicisalibacter xianhensis</name>
    <dbReference type="NCBI Taxonomy" id="442341"/>
    <lineage>
        <taxon>Bacteria</taxon>
        <taxon>Pseudomonadati</taxon>
        <taxon>Pseudomonadota</taxon>
        <taxon>Gammaproteobacteria</taxon>
        <taxon>Oceanospirillales</taxon>
        <taxon>Halomonadaceae</taxon>
        <taxon>Modicisalibacter</taxon>
    </lineage>
</organism>
<evidence type="ECO:0000313" key="2">
    <source>
        <dbReference type="Proteomes" id="UP000294489"/>
    </source>
</evidence>
<reference evidence="1 2" key="1">
    <citation type="submission" date="2019-03" db="EMBL/GenBank/DDBJ databases">
        <title>Freshwater and sediment microbial communities from various areas in North America, analyzing microbe dynamics in response to fracking.</title>
        <authorList>
            <person name="Lamendella R."/>
        </authorList>
    </citation>
    <scope>NUCLEOTIDE SEQUENCE [LARGE SCALE GENOMIC DNA]</scope>
    <source>
        <strain evidence="1 2">6_TX</strain>
    </source>
</reference>
<proteinExistence type="predicted"/>
<dbReference type="EMBL" id="SOEC01000020">
    <property type="protein sequence ID" value="TDX24785.1"/>
    <property type="molecule type" value="Genomic_DNA"/>
</dbReference>
<comment type="caution">
    <text evidence="1">The sequence shown here is derived from an EMBL/GenBank/DDBJ whole genome shotgun (WGS) entry which is preliminary data.</text>
</comment>
<gene>
    <name evidence="1" type="ORF">DFO67_12030</name>
</gene>